<sequence length="712" mass="81362">MKIDVHVHTRKVKSGDAVTRNIETQEFADILKNTDVKILAITNHNHFDLKQFEEFRDGVSTDCQIWPGIELDILENGVRSHLLVICNPKNYVQFNENAESILSGKNPDTFTISLEEVVEKFDALDCVYIAHYRVKKPDLGDAELEHLAQIVSNSKRILKEATNAISVGIYISHGHNSIYGTDIHDWKDYVELSKTLPELRLPVESFEQFCLLLEKDEATINTLLDKKVKENIEIVPFTAAELIRLDIYNDINILFGSKGTGKTEILESLSKYYNSKGYKTHVYKSNDAHLNDVFDLKGSNFNVNVPEFGIGECLDEIAFLKEVTEEEVTSLTKYKLHFSVEETNKISQKLKIKSINQEDETNSLRKLKDVKEIYDEFVYFIEYIEENEKLKEYIDQPLIDELIQILEKFISKLIDETENKFVESKSTYLLNHIITTFLNEISKKTGQPPKPTKTGFAEYCRNRIKIELAAKKILSNIKTAIAPIEEYAGSLGEKGELMCQTNLFIQNGNFTESNYSSVKNVKKTPQKEFVRELKSILAHIFSNDLFEKIAKMNDIEGVESINTVSDLLLKYRHFTLNGKLYSPSNGESSMILLHKELMDEKDIYLIDEPEKSLGNDYINDVIVPLLKEKALLGKKVIIATHDANIAVRTLPYNSIYRLHDQNQYFTLTGNPFSNSLKCIYGTTPDLDWKEISMKTLEGGKAAFGERGKIYGN</sequence>
<dbReference type="EMBL" id="JAAMPU010000090">
    <property type="protein sequence ID" value="NMH26525.1"/>
    <property type="molecule type" value="Genomic_DNA"/>
</dbReference>
<organism evidence="1 2">
    <name type="scientific">Flavobacterium silvaticum</name>
    <dbReference type="NCBI Taxonomy" id="1852020"/>
    <lineage>
        <taxon>Bacteria</taxon>
        <taxon>Pseudomonadati</taxon>
        <taxon>Bacteroidota</taxon>
        <taxon>Flavobacteriia</taxon>
        <taxon>Flavobacteriales</taxon>
        <taxon>Flavobacteriaceae</taxon>
        <taxon>Flavobacterium</taxon>
    </lineage>
</organism>
<dbReference type="SUPFAM" id="SSF89550">
    <property type="entry name" value="PHP domain-like"/>
    <property type="match status" value="1"/>
</dbReference>
<dbReference type="Proteomes" id="UP000712080">
    <property type="component" value="Unassembled WGS sequence"/>
</dbReference>
<name>A0A972FS48_9FLAO</name>
<dbReference type="InterPro" id="IPR016195">
    <property type="entry name" value="Pol/histidinol_Pase-like"/>
</dbReference>
<comment type="caution">
    <text evidence="1">The sequence shown here is derived from an EMBL/GenBank/DDBJ whole genome shotgun (WGS) entry which is preliminary data.</text>
</comment>
<dbReference type="SUPFAM" id="SSF52540">
    <property type="entry name" value="P-loop containing nucleoside triphosphate hydrolases"/>
    <property type="match status" value="1"/>
</dbReference>
<protein>
    <recommendedName>
        <fullName evidence="3">Histidinol phosphatase</fullName>
    </recommendedName>
</protein>
<keyword evidence="2" id="KW-1185">Reference proteome</keyword>
<evidence type="ECO:0008006" key="3">
    <source>
        <dbReference type="Google" id="ProtNLM"/>
    </source>
</evidence>
<accession>A0A972FS48</accession>
<evidence type="ECO:0000313" key="2">
    <source>
        <dbReference type="Proteomes" id="UP000712080"/>
    </source>
</evidence>
<gene>
    <name evidence="1" type="ORF">G6047_00640</name>
</gene>
<dbReference type="Gene3D" id="3.20.20.140">
    <property type="entry name" value="Metal-dependent hydrolases"/>
    <property type="match status" value="1"/>
</dbReference>
<evidence type="ECO:0000313" key="1">
    <source>
        <dbReference type="EMBL" id="NMH26525.1"/>
    </source>
</evidence>
<dbReference type="InterPro" id="IPR027417">
    <property type="entry name" value="P-loop_NTPase"/>
</dbReference>
<dbReference type="AlphaFoldDB" id="A0A972FS48"/>
<dbReference type="Gene3D" id="3.40.50.300">
    <property type="entry name" value="P-loop containing nucleotide triphosphate hydrolases"/>
    <property type="match status" value="1"/>
</dbReference>
<dbReference type="RefSeq" id="WP_169525421.1">
    <property type="nucleotide sequence ID" value="NZ_JAAMPU010000090.1"/>
</dbReference>
<reference evidence="1" key="1">
    <citation type="submission" date="2020-02" db="EMBL/GenBank/DDBJ databases">
        <title>Flavobacterium sp. genome.</title>
        <authorList>
            <person name="Jung H.S."/>
            <person name="Baek J.H."/>
            <person name="Jeon C.O."/>
        </authorList>
    </citation>
    <scope>NUCLEOTIDE SEQUENCE</scope>
    <source>
        <strain evidence="1">SE-s28</strain>
    </source>
</reference>
<proteinExistence type="predicted"/>